<keyword evidence="2" id="KW-1185">Reference proteome</keyword>
<dbReference type="Gene3D" id="2.160.20.10">
    <property type="entry name" value="Single-stranded right-handed beta-helix, Pectin lyase-like"/>
    <property type="match status" value="2"/>
</dbReference>
<reference evidence="1 2" key="1">
    <citation type="journal article" date="2019" name="Int. J. Syst. Evol. Microbiol.">
        <title>The Global Catalogue of Microorganisms (GCM) 10K type strain sequencing project: providing services to taxonomists for standard genome sequencing and annotation.</title>
        <authorList>
            <consortium name="The Broad Institute Genomics Platform"/>
            <consortium name="The Broad Institute Genome Sequencing Center for Infectious Disease"/>
            <person name="Wu L."/>
            <person name="Ma J."/>
        </authorList>
    </citation>
    <scope>NUCLEOTIDE SEQUENCE [LARGE SCALE GENOMIC DNA]</scope>
    <source>
        <strain evidence="1 2">JCM 15421</strain>
    </source>
</reference>
<dbReference type="SMART" id="SM00710">
    <property type="entry name" value="PbH1"/>
    <property type="match status" value="6"/>
</dbReference>
<organism evidence="1 2">
    <name type="scientific">Dokdonella soli</name>
    <dbReference type="NCBI Taxonomy" id="529810"/>
    <lineage>
        <taxon>Bacteria</taxon>
        <taxon>Pseudomonadati</taxon>
        <taxon>Pseudomonadota</taxon>
        <taxon>Gammaproteobacteria</taxon>
        <taxon>Lysobacterales</taxon>
        <taxon>Rhodanobacteraceae</taxon>
        <taxon>Dokdonella</taxon>
    </lineage>
</organism>
<comment type="caution">
    <text evidence="1">The sequence shown here is derived from an EMBL/GenBank/DDBJ whole genome shotgun (WGS) entry which is preliminary data.</text>
</comment>
<accession>A0ABN1ICZ1</accession>
<dbReference type="Proteomes" id="UP001501523">
    <property type="component" value="Unassembled WGS sequence"/>
</dbReference>
<proteinExistence type="predicted"/>
<dbReference type="InterPro" id="IPR012334">
    <property type="entry name" value="Pectin_lyas_fold"/>
</dbReference>
<dbReference type="SUPFAM" id="SSF51126">
    <property type="entry name" value="Pectin lyase-like"/>
    <property type="match status" value="1"/>
</dbReference>
<evidence type="ECO:0000313" key="2">
    <source>
        <dbReference type="Proteomes" id="UP001501523"/>
    </source>
</evidence>
<sequence length="802" mass="81870">MSLGLLMGSLFTGREALADQTFCIDPGHTPTSLFSALQVWLNGVGEQINIKVVAGTFPIVVSMTQLNNNAASLVLLGGYKANTSCDDAQRNIKTNVSVLDGGGGGAFALEPNAPATIDGLTFSNFYGGTTQLGGVPVHGVYIYTVVSDVAMTRFIANHDDSIQVFNNNGSPNIAVQDCLVYNQPVNATLPAMRVGAENGNATVRNCTIAGNAAGGLQMNTYNGGQLNVYNTISFSNGGSDFSVGDVSNVPNVSFSFFSSGSGFNGFSNLGPPPSNYTLFAGPNDYHLAQSSPAINTGDPNLSYPPSETDLDGNLRVIGGRIDIGAYESNFVPNQYIVTNTRDDGSVGSLRWAIANANANPTTLSTIVFNLGTAAGCPYTITLGSLLPDIAAPVFIDARTHPGWVANNAIGAFNGTLCVEISNGANLNYALHTPTTASGSQLAAFGMLFAGFGSQAAIKLEGGSGHNIGGNAFGGPSQVANRVGVEVLGNSGGAQIGGADAAFENVFDNGLSGGIYLANAAGNNLVQNNLIGVAPDGVTPEGNGYGVFVSNSPNNTLRGNYIGYSTFATSGAIVLYGSASAGNQVQQNEIGWDFYGSMPSSGAGVVVSNGAHDNVIGNASFLTTSFGNIIRLSVGPGVWLTASAGNGNYVLGNDLIGNGGPTADNGLAIDLGGVGPDANTPLNPQNYPVLRSSFAMPNNQLVAGTLDAAPNTFYRIDFYHLNNAPLGSSGRGGAGLFSGAKGLVTDANGHCSFLLRVPQVQVGGWLSAATTPLSGNTSEIGNAVPDQIDGIFVDGFGGVDACQ</sequence>
<gene>
    <name evidence="1" type="ORF">GCM10009105_06590</name>
</gene>
<name>A0ABN1ICZ1_9GAMM</name>
<dbReference type="NCBIfam" id="NF041518">
    <property type="entry name" value="choice_anch_Q"/>
    <property type="match status" value="1"/>
</dbReference>
<dbReference type="EMBL" id="BAAAEU010000003">
    <property type="protein sequence ID" value="GAA0707667.1"/>
    <property type="molecule type" value="Genomic_DNA"/>
</dbReference>
<dbReference type="InterPro" id="IPR006626">
    <property type="entry name" value="PbH1"/>
</dbReference>
<evidence type="ECO:0000313" key="1">
    <source>
        <dbReference type="EMBL" id="GAA0707667.1"/>
    </source>
</evidence>
<dbReference type="InterPro" id="IPR011050">
    <property type="entry name" value="Pectin_lyase_fold/virulence"/>
</dbReference>
<evidence type="ECO:0008006" key="3">
    <source>
        <dbReference type="Google" id="ProtNLM"/>
    </source>
</evidence>
<dbReference type="InterPro" id="IPR059226">
    <property type="entry name" value="Choice_anch_Q_dom"/>
</dbReference>
<protein>
    <recommendedName>
        <fullName evidence="3">Right handed beta helix domain-containing protein</fullName>
    </recommendedName>
</protein>